<organism evidence="1 2">
    <name type="scientific">Pistacia integerrima</name>
    <dbReference type="NCBI Taxonomy" id="434235"/>
    <lineage>
        <taxon>Eukaryota</taxon>
        <taxon>Viridiplantae</taxon>
        <taxon>Streptophyta</taxon>
        <taxon>Embryophyta</taxon>
        <taxon>Tracheophyta</taxon>
        <taxon>Spermatophyta</taxon>
        <taxon>Magnoliopsida</taxon>
        <taxon>eudicotyledons</taxon>
        <taxon>Gunneridae</taxon>
        <taxon>Pentapetalae</taxon>
        <taxon>rosids</taxon>
        <taxon>malvids</taxon>
        <taxon>Sapindales</taxon>
        <taxon>Anacardiaceae</taxon>
        <taxon>Pistacia</taxon>
    </lineage>
</organism>
<keyword evidence="2" id="KW-1185">Reference proteome</keyword>
<sequence>MVTTTGLDLRLFRSSIFSCSTISNPSPSRHRRFNKGNRCLLIQA</sequence>
<protein>
    <submittedName>
        <fullName evidence="1">Uncharacterized protein</fullName>
    </submittedName>
</protein>
<comment type="caution">
    <text evidence="1">The sequence shown here is derived from an EMBL/GenBank/DDBJ whole genome shotgun (WGS) entry which is preliminary data.</text>
</comment>
<name>A0ACC0ZDG2_9ROSI</name>
<evidence type="ECO:0000313" key="2">
    <source>
        <dbReference type="Proteomes" id="UP001163603"/>
    </source>
</evidence>
<gene>
    <name evidence="1" type="ORF">Pint_16652</name>
</gene>
<dbReference type="Proteomes" id="UP001163603">
    <property type="component" value="Chromosome 2"/>
</dbReference>
<proteinExistence type="predicted"/>
<evidence type="ECO:0000313" key="1">
    <source>
        <dbReference type="EMBL" id="KAJ0049605.1"/>
    </source>
</evidence>
<accession>A0ACC0ZDG2</accession>
<dbReference type="EMBL" id="CM047737">
    <property type="protein sequence ID" value="KAJ0049605.1"/>
    <property type="molecule type" value="Genomic_DNA"/>
</dbReference>
<reference evidence="2" key="1">
    <citation type="journal article" date="2023" name="G3 (Bethesda)">
        <title>Genome assembly and association tests identify interacting loci associated with vigor, precocity, and sex in interspecific pistachio rootstocks.</title>
        <authorList>
            <person name="Palmer W."/>
            <person name="Jacygrad E."/>
            <person name="Sagayaradj S."/>
            <person name="Cavanaugh K."/>
            <person name="Han R."/>
            <person name="Bertier L."/>
            <person name="Beede B."/>
            <person name="Kafkas S."/>
            <person name="Golino D."/>
            <person name="Preece J."/>
            <person name="Michelmore R."/>
        </authorList>
    </citation>
    <scope>NUCLEOTIDE SEQUENCE [LARGE SCALE GENOMIC DNA]</scope>
</reference>